<dbReference type="SUPFAM" id="SSF118215">
    <property type="entry name" value="Proton glutamate symport protein"/>
    <property type="match status" value="1"/>
</dbReference>
<accession>D1APM1</accession>
<keyword evidence="4 7" id="KW-0812">Transmembrane</keyword>
<dbReference type="EMBL" id="CP001739">
    <property type="protein sequence ID" value="ACZ10055.1"/>
    <property type="molecule type" value="Genomic_DNA"/>
</dbReference>
<keyword evidence="2" id="KW-0813">Transport</keyword>
<evidence type="ECO:0000256" key="6">
    <source>
        <dbReference type="ARBA" id="ARBA00023136"/>
    </source>
</evidence>
<feature type="transmembrane region" description="Helical" evidence="7">
    <location>
        <begin position="179"/>
        <end position="197"/>
    </location>
</feature>
<reference evidence="9" key="1">
    <citation type="submission" date="2009-09" db="EMBL/GenBank/DDBJ databases">
        <title>The complete chromosome of Sebaldella termitidis ATCC 33386.</title>
        <authorList>
            <consortium name="US DOE Joint Genome Institute (JGI-PGF)"/>
            <person name="Lucas S."/>
            <person name="Copeland A."/>
            <person name="Lapidus A."/>
            <person name="Glavina del Rio T."/>
            <person name="Dalin E."/>
            <person name="Tice H."/>
            <person name="Bruce D."/>
            <person name="Goodwin L."/>
            <person name="Pitluck S."/>
            <person name="Kyrpides N."/>
            <person name="Mavromatis K."/>
            <person name="Ivanova N."/>
            <person name="Mikhailova N."/>
            <person name="Sims D."/>
            <person name="Meincke L."/>
            <person name="Brettin T."/>
            <person name="Detter J.C."/>
            <person name="Han C."/>
            <person name="Larimer F."/>
            <person name="Land M."/>
            <person name="Hauser L."/>
            <person name="Markowitz V."/>
            <person name="Cheng J.F."/>
            <person name="Hugenholtz P."/>
            <person name="Woyke T."/>
            <person name="Wu D."/>
            <person name="Eisen J.A."/>
        </authorList>
    </citation>
    <scope>NUCLEOTIDE SEQUENCE [LARGE SCALE GENOMIC DNA]</scope>
    <source>
        <strain evidence="9">ATCC 33386 / NCTC 11300</strain>
    </source>
</reference>
<dbReference type="GO" id="GO:0005886">
    <property type="term" value="C:plasma membrane"/>
    <property type="evidence" value="ECO:0007669"/>
    <property type="project" value="UniProtKB-SubCell"/>
</dbReference>
<name>D1APM1_SEBTE</name>
<evidence type="ECO:0000313" key="9">
    <source>
        <dbReference type="Proteomes" id="UP000000845"/>
    </source>
</evidence>
<dbReference type="PANTHER" id="PTHR42865">
    <property type="entry name" value="PROTON/GLUTAMATE-ASPARTATE SYMPORTER"/>
    <property type="match status" value="1"/>
</dbReference>
<comment type="subcellular location">
    <subcellularLocation>
        <location evidence="1">Cell membrane</location>
        <topology evidence="1">Multi-pass membrane protein</topology>
    </subcellularLocation>
</comment>
<dbReference type="KEGG" id="str:Sterm_3214"/>
<feature type="transmembrane region" description="Helical" evidence="7">
    <location>
        <begin position="362"/>
        <end position="380"/>
    </location>
</feature>
<evidence type="ECO:0000256" key="3">
    <source>
        <dbReference type="ARBA" id="ARBA00022475"/>
    </source>
</evidence>
<dbReference type="Pfam" id="PF00375">
    <property type="entry name" value="SDF"/>
    <property type="match status" value="1"/>
</dbReference>
<feature type="transmembrane region" description="Helical" evidence="7">
    <location>
        <begin position="62"/>
        <end position="90"/>
    </location>
</feature>
<feature type="transmembrane region" description="Helical" evidence="7">
    <location>
        <begin position="217"/>
        <end position="244"/>
    </location>
</feature>
<proteinExistence type="predicted"/>
<keyword evidence="6 7" id="KW-0472">Membrane</keyword>
<evidence type="ECO:0000256" key="2">
    <source>
        <dbReference type="ARBA" id="ARBA00022448"/>
    </source>
</evidence>
<evidence type="ECO:0000313" key="8">
    <source>
        <dbReference type="EMBL" id="ACZ10055.1"/>
    </source>
</evidence>
<dbReference type="HOGENOM" id="CLU_019375_7_1_0"/>
<dbReference type="RefSeq" id="WP_012862637.1">
    <property type="nucleotide sequence ID" value="NC_013517.1"/>
</dbReference>
<dbReference type="PRINTS" id="PR00173">
    <property type="entry name" value="EDTRNSPORT"/>
</dbReference>
<keyword evidence="3" id="KW-1003">Cell membrane</keyword>
<dbReference type="InterPro" id="IPR036458">
    <property type="entry name" value="Na:dicarbo_symporter_sf"/>
</dbReference>
<dbReference type="STRING" id="526218.Sterm_3214"/>
<dbReference type="eggNOG" id="COG1301">
    <property type="taxonomic scope" value="Bacteria"/>
</dbReference>
<dbReference type="Gene3D" id="1.10.3860.10">
    <property type="entry name" value="Sodium:dicarboxylate symporter"/>
    <property type="match status" value="1"/>
</dbReference>
<dbReference type="Proteomes" id="UP000000845">
    <property type="component" value="Chromosome"/>
</dbReference>
<dbReference type="AlphaFoldDB" id="D1APM1"/>
<keyword evidence="5 7" id="KW-1133">Transmembrane helix</keyword>
<sequence>MKKERKAMSIVRKMLISVLAGFVVGFLCLFLKIQLINSGKSQIWEIINQIFFQDITVKEGINGIGIFFIIGNIFMSALQLGIVPLVLVSLSLAMCSIAQGNKLGKIAGKTILCFVIFYFVGAALAGTIAYTVKSYGLFNVSIPAVSLENSVTMEPYNPLTVIINAVPNNLASAFSSNNQILSVVVVAIVIGLCMQKIPEKTKSLREFLQAVYDIIQLYLDFLINKIAPVAIFCMIARTFAIYGVEYLRPIAAFVITGVLTGIFLVLTIYPIGIFITTGLSPWKFMKKIWKVGLFAAATNSSAATLPLNIRTCTEELGCSKEITSFVLPTGMTINMNGTTVMHMIATTFIATSAGIDITPSQLVMAALISVTTAMGCPAIPVAGTTMIFAVLSGLGFTSDACMIGYALVLAMNYPVGMAVITMNVVGDAATNVIVCAQEGELDRDIFNDNLRIAENN</sequence>
<dbReference type="InterPro" id="IPR001991">
    <property type="entry name" value="Na-dicarboxylate_symporter"/>
</dbReference>
<feature type="transmembrane region" description="Helical" evidence="7">
    <location>
        <begin position="111"/>
        <end position="132"/>
    </location>
</feature>
<evidence type="ECO:0000256" key="4">
    <source>
        <dbReference type="ARBA" id="ARBA00022692"/>
    </source>
</evidence>
<keyword evidence="9" id="KW-1185">Reference proteome</keyword>
<evidence type="ECO:0000256" key="5">
    <source>
        <dbReference type="ARBA" id="ARBA00022989"/>
    </source>
</evidence>
<organism evidence="8 9">
    <name type="scientific">Sebaldella termitidis (strain ATCC 33386 / NCTC 11300)</name>
    <dbReference type="NCBI Taxonomy" id="526218"/>
    <lineage>
        <taxon>Bacteria</taxon>
        <taxon>Fusobacteriati</taxon>
        <taxon>Fusobacteriota</taxon>
        <taxon>Fusobacteriia</taxon>
        <taxon>Fusobacteriales</taxon>
        <taxon>Leptotrichiaceae</taxon>
        <taxon>Sebaldella</taxon>
    </lineage>
</organism>
<gene>
    <name evidence="8" type="ordered locus">Sterm_3214</name>
</gene>
<protein>
    <submittedName>
        <fullName evidence="8">Sodium:dicarboxylate symporter</fullName>
    </submittedName>
</protein>
<dbReference type="PANTHER" id="PTHR42865:SF7">
    <property type="entry name" value="PROTON_GLUTAMATE-ASPARTATE SYMPORTER"/>
    <property type="match status" value="1"/>
</dbReference>
<feature type="transmembrane region" description="Helical" evidence="7">
    <location>
        <begin position="250"/>
        <end position="276"/>
    </location>
</feature>
<dbReference type="GO" id="GO:0015293">
    <property type="term" value="F:symporter activity"/>
    <property type="evidence" value="ECO:0007669"/>
    <property type="project" value="UniProtKB-KW"/>
</dbReference>
<reference evidence="8 9" key="2">
    <citation type="journal article" date="2010" name="Stand. Genomic Sci.">
        <title>Complete genome sequence of Sebaldella termitidis type strain (NCTC 11300).</title>
        <authorList>
            <person name="Harmon-Smith M."/>
            <person name="Celia L."/>
            <person name="Chertkov O."/>
            <person name="Lapidus A."/>
            <person name="Copeland A."/>
            <person name="Glavina Del Rio T."/>
            <person name="Nolan M."/>
            <person name="Lucas S."/>
            <person name="Tice H."/>
            <person name="Cheng J.F."/>
            <person name="Han C."/>
            <person name="Detter J.C."/>
            <person name="Bruce D."/>
            <person name="Goodwin L."/>
            <person name="Pitluck S."/>
            <person name="Pati A."/>
            <person name="Liolios K."/>
            <person name="Ivanova N."/>
            <person name="Mavromatis K."/>
            <person name="Mikhailova N."/>
            <person name="Chen A."/>
            <person name="Palaniappan K."/>
            <person name="Land M."/>
            <person name="Hauser L."/>
            <person name="Chang Y.J."/>
            <person name="Jeffries C.D."/>
            <person name="Brettin T."/>
            <person name="Goker M."/>
            <person name="Beck B."/>
            <person name="Bristow J."/>
            <person name="Eisen J.A."/>
            <person name="Markowitz V."/>
            <person name="Hugenholtz P."/>
            <person name="Kyrpides N.C."/>
            <person name="Klenk H.P."/>
            <person name="Chen F."/>
        </authorList>
    </citation>
    <scope>NUCLEOTIDE SEQUENCE [LARGE SCALE GENOMIC DNA]</scope>
    <source>
        <strain evidence="9">ATCC 33386 / NCTC 11300</strain>
    </source>
</reference>
<evidence type="ECO:0000256" key="7">
    <source>
        <dbReference type="SAM" id="Phobius"/>
    </source>
</evidence>
<evidence type="ECO:0000256" key="1">
    <source>
        <dbReference type="ARBA" id="ARBA00004651"/>
    </source>
</evidence>